<dbReference type="SUPFAM" id="SSF55729">
    <property type="entry name" value="Acyl-CoA N-acyltransferases (Nat)"/>
    <property type="match status" value="1"/>
</dbReference>
<reference evidence="5 6" key="1">
    <citation type="submission" date="2024-01" db="EMBL/GenBank/DDBJ databases">
        <title>Genome insights into Plantactinospora veratri sp. nov.</title>
        <authorList>
            <person name="Wang L."/>
        </authorList>
    </citation>
    <scope>NUCLEOTIDE SEQUENCE [LARGE SCALE GENOMIC DNA]</scope>
    <source>
        <strain evidence="5 6">NEAU-FHS4</strain>
    </source>
</reference>
<dbReference type="EMBL" id="JAZGQL010000029">
    <property type="protein sequence ID" value="MEE6310893.1"/>
    <property type="molecule type" value="Genomic_DNA"/>
</dbReference>
<dbReference type="PANTHER" id="PTHR43877:SF2">
    <property type="entry name" value="AMINOALKYLPHOSPHONATE N-ACETYLTRANSFERASE-RELATED"/>
    <property type="match status" value="1"/>
</dbReference>
<evidence type="ECO:0000256" key="3">
    <source>
        <dbReference type="SAM" id="MobiDB-lite"/>
    </source>
</evidence>
<gene>
    <name evidence="5" type="ORF">V1634_29035</name>
</gene>
<accession>A0ABU7SLQ4</accession>
<sequence>MLIESRASSDPELAALVVAQQRELREADGGLDGQVFMPHDDARYLVGVIAGRAVACGAIQTLDRETAEVKRMYVRPAHRGQGLARQMLGALEELALRAGQTVLRLETGSYLPGAIQLYLSSGYVEIPTYGEYVTNPYSVCFEKRLPEHVRQPATSGKEWQPGRAGATVSLK</sequence>
<keyword evidence="1" id="KW-0808">Transferase</keyword>
<keyword evidence="6" id="KW-1185">Reference proteome</keyword>
<protein>
    <submittedName>
        <fullName evidence="5">GNAT family N-acetyltransferase</fullName>
    </submittedName>
</protein>
<proteinExistence type="predicted"/>
<dbReference type="PROSITE" id="PS51186">
    <property type="entry name" value="GNAT"/>
    <property type="match status" value="1"/>
</dbReference>
<feature type="domain" description="N-acetyltransferase" evidence="4">
    <location>
        <begin position="1"/>
        <end position="146"/>
    </location>
</feature>
<dbReference type="InterPro" id="IPR016181">
    <property type="entry name" value="Acyl_CoA_acyltransferase"/>
</dbReference>
<dbReference type="Proteomes" id="UP001339911">
    <property type="component" value="Unassembled WGS sequence"/>
</dbReference>
<feature type="region of interest" description="Disordered" evidence="3">
    <location>
        <begin position="151"/>
        <end position="171"/>
    </location>
</feature>
<dbReference type="RefSeq" id="WP_331210916.1">
    <property type="nucleotide sequence ID" value="NZ_JAZGQL010000029.1"/>
</dbReference>
<evidence type="ECO:0000256" key="2">
    <source>
        <dbReference type="ARBA" id="ARBA00023315"/>
    </source>
</evidence>
<evidence type="ECO:0000259" key="4">
    <source>
        <dbReference type="PROSITE" id="PS51186"/>
    </source>
</evidence>
<evidence type="ECO:0000313" key="5">
    <source>
        <dbReference type="EMBL" id="MEE6310893.1"/>
    </source>
</evidence>
<dbReference type="Pfam" id="PF00583">
    <property type="entry name" value="Acetyltransf_1"/>
    <property type="match status" value="1"/>
</dbReference>
<evidence type="ECO:0000313" key="6">
    <source>
        <dbReference type="Proteomes" id="UP001339911"/>
    </source>
</evidence>
<keyword evidence="2" id="KW-0012">Acyltransferase</keyword>
<organism evidence="5 6">
    <name type="scientific">Plantactinospora veratri</name>
    <dbReference type="NCBI Taxonomy" id="1436122"/>
    <lineage>
        <taxon>Bacteria</taxon>
        <taxon>Bacillati</taxon>
        <taxon>Actinomycetota</taxon>
        <taxon>Actinomycetes</taxon>
        <taxon>Micromonosporales</taxon>
        <taxon>Micromonosporaceae</taxon>
        <taxon>Plantactinospora</taxon>
    </lineage>
</organism>
<dbReference type="InterPro" id="IPR050832">
    <property type="entry name" value="Bact_Acetyltransf"/>
</dbReference>
<evidence type="ECO:0000256" key="1">
    <source>
        <dbReference type="ARBA" id="ARBA00022679"/>
    </source>
</evidence>
<dbReference type="CDD" id="cd04301">
    <property type="entry name" value="NAT_SF"/>
    <property type="match status" value="1"/>
</dbReference>
<dbReference type="InterPro" id="IPR000182">
    <property type="entry name" value="GNAT_dom"/>
</dbReference>
<dbReference type="Gene3D" id="3.40.630.30">
    <property type="match status" value="1"/>
</dbReference>
<comment type="caution">
    <text evidence="5">The sequence shown here is derived from an EMBL/GenBank/DDBJ whole genome shotgun (WGS) entry which is preliminary data.</text>
</comment>
<dbReference type="PANTHER" id="PTHR43877">
    <property type="entry name" value="AMINOALKYLPHOSPHONATE N-ACETYLTRANSFERASE-RELATED-RELATED"/>
    <property type="match status" value="1"/>
</dbReference>
<name>A0ABU7SLQ4_9ACTN</name>